<comment type="caution">
    <text evidence="6">The sequence shown here is derived from an EMBL/GenBank/DDBJ whole genome shotgun (WGS) entry which is preliminary data.</text>
</comment>
<dbReference type="Gene3D" id="3.40.50.300">
    <property type="entry name" value="P-loop containing nucleotide triphosphate hydrolases"/>
    <property type="match status" value="2"/>
</dbReference>
<evidence type="ECO:0000313" key="7">
    <source>
        <dbReference type="Proteomes" id="UP000321363"/>
    </source>
</evidence>
<dbReference type="Pfam" id="PF00271">
    <property type="entry name" value="Helicase_C"/>
    <property type="match status" value="1"/>
</dbReference>
<dbReference type="PROSITE" id="PS51192">
    <property type="entry name" value="HELICASE_ATP_BIND_1"/>
    <property type="match status" value="1"/>
</dbReference>
<keyword evidence="1" id="KW-0547">Nucleotide-binding</keyword>
<dbReference type="CDD" id="cd17925">
    <property type="entry name" value="DEXDc_ComFA"/>
    <property type="match status" value="1"/>
</dbReference>
<dbReference type="FunFam" id="3.40.50.300:FF:001736">
    <property type="entry name" value="COMF operon protein 1"/>
    <property type="match status" value="1"/>
</dbReference>
<evidence type="ECO:0000313" key="6">
    <source>
        <dbReference type="EMBL" id="TXC90969.1"/>
    </source>
</evidence>
<sequence>MRFLLKENVLSPVFSHHDGLPISKHSNIPQISMQHHFSYSKQLQEFLCGKELLSTEISFSFEELFSHYQNGFVRLNYGILLEKGRRTCNRCGNKDESFFAFFDCAKCGEPNCYYCRKCVMMGRVSECTPLFSWCGPNATSSEKVKLQWNGSLSKGQTKASNAVIQTVNTNGELLVWAVCGAGKTEVLFKGLESALGQGKKVCISTPRTDVILELAPRLKKVFPTIEISALYGGSEDRNKQSSLYISTTHQLLRYKEAFDCVIVDEVDAFPYTADTSLQFAVKKSRKQESSLIYLTATPSKQWKKEVQQKKRNAVKIPLRYHGHLLPVPEFMWCGNWKKRLMKDLLPKNVEKWLVSRLQSEKQAFLFVPSVLVIPKVVGILKQLDDRIEGVHAEDPNRREKVNLFRNGTIPIIVTSTILERGVTIPNSDVAILGSEDEIFTESALVQISGRVGRSASHPTGTITFFHFGKTTAMIEAKKHIEKMNKAAKKQ</sequence>
<dbReference type="InterPro" id="IPR014001">
    <property type="entry name" value="Helicase_ATP-bd"/>
</dbReference>
<organism evidence="6 7">
    <name type="scientific">Metabacillus litoralis</name>
    <dbReference type="NCBI Taxonomy" id="152268"/>
    <lineage>
        <taxon>Bacteria</taxon>
        <taxon>Bacillati</taxon>
        <taxon>Bacillota</taxon>
        <taxon>Bacilli</taxon>
        <taxon>Bacillales</taxon>
        <taxon>Bacillaceae</taxon>
        <taxon>Metabacillus</taxon>
    </lineage>
</organism>
<dbReference type="GO" id="GO:0003677">
    <property type="term" value="F:DNA binding"/>
    <property type="evidence" value="ECO:0007669"/>
    <property type="project" value="UniProtKB-KW"/>
</dbReference>
<dbReference type="InterPro" id="IPR006935">
    <property type="entry name" value="Helicase/UvrB_N"/>
</dbReference>
<evidence type="ECO:0000256" key="2">
    <source>
        <dbReference type="ARBA" id="ARBA00022840"/>
    </source>
</evidence>
<dbReference type="GO" id="GO:0016787">
    <property type="term" value="F:hydrolase activity"/>
    <property type="evidence" value="ECO:0007669"/>
    <property type="project" value="InterPro"/>
</dbReference>
<dbReference type="SMART" id="SM00490">
    <property type="entry name" value="HELICc"/>
    <property type="match status" value="1"/>
</dbReference>
<evidence type="ECO:0000256" key="1">
    <source>
        <dbReference type="ARBA" id="ARBA00022741"/>
    </source>
</evidence>
<keyword evidence="7" id="KW-1185">Reference proteome</keyword>
<dbReference type="GO" id="GO:0043138">
    <property type="term" value="F:3'-5' DNA helicase activity"/>
    <property type="evidence" value="ECO:0007669"/>
    <property type="project" value="TreeGrafter"/>
</dbReference>
<dbReference type="AlphaFoldDB" id="A0A5C6VZD3"/>
<feature type="domain" description="Helicase C-terminal" evidence="5">
    <location>
        <begin position="349"/>
        <end position="490"/>
    </location>
</feature>
<keyword evidence="6" id="KW-0378">Hydrolase</keyword>
<keyword evidence="2" id="KW-0067">ATP-binding</keyword>
<dbReference type="EMBL" id="VOQF01000005">
    <property type="protein sequence ID" value="TXC90969.1"/>
    <property type="molecule type" value="Genomic_DNA"/>
</dbReference>
<feature type="domain" description="Helicase ATP-binding" evidence="4">
    <location>
        <begin position="164"/>
        <end position="316"/>
    </location>
</feature>
<evidence type="ECO:0000259" key="5">
    <source>
        <dbReference type="PROSITE" id="PS51194"/>
    </source>
</evidence>
<dbReference type="Proteomes" id="UP000321363">
    <property type="component" value="Unassembled WGS sequence"/>
</dbReference>
<dbReference type="GO" id="GO:0006270">
    <property type="term" value="P:DNA replication initiation"/>
    <property type="evidence" value="ECO:0007669"/>
    <property type="project" value="TreeGrafter"/>
</dbReference>
<dbReference type="GO" id="GO:0006310">
    <property type="term" value="P:DNA recombination"/>
    <property type="evidence" value="ECO:0007669"/>
    <property type="project" value="TreeGrafter"/>
</dbReference>
<reference evidence="6 7" key="1">
    <citation type="journal article" date="2005" name="Int. J. Syst. Evol. Microbiol.">
        <title>Bacillus litoralis sp. nov., isolated from a tidal flat of the Yellow Sea in Korea.</title>
        <authorList>
            <person name="Yoon J.H."/>
            <person name="Oh T.K."/>
        </authorList>
    </citation>
    <scope>NUCLEOTIDE SEQUENCE [LARGE SCALE GENOMIC DNA]</scope>
    <source>
        <strain evidence="6 7">SW-211</strain>
    </source>
</reference>
<accession>A0A5C6VZD3</accession>
<dbReference type="InterPro" id="IPR027417">
    <property type="entry name" value="P-loop_NTPase"/>
</dbReference>
<dbReference type="OrthoDB" id="2077914at2"/>
<evidence type="ECO:0000256" key="3">
    <source>
        <dbReference type="ARBA" id="ARBA00023125"/>
    </source>
</evidence>
<keyword evidence="3" id="KW-0238">DNA-binding</keyword>
<dbReference type="GO" id="GO:0006302">
    <property type="term" value="P:double-strand break repair"/>
    <property type="evidence" value="ECO:0007669"/>
    <property type="project" value="TreeGrafter"/>
</dbReference>
<dbReference type="Pfam" id="PF04851">
    <property type="entry name" value="ResIII"/>
    <property type="match status" value="1"/>
</dbReference>
<evidence type="ECO:0000259" key="4">
    <source>
        <dbReference type="PROSITE" id="PS51192"/>
    </source>
</evidence>
<gene>
    <name evidence="6" type="ORF">FS935_08665</name>
</gene>
<name>A0A5C6VZD3_9BACI</name>
<dbReference type="SMART" id="SM00487">
    <property type="entry name" value="DEXDc"/>
    <property type="match status" value="1"/>
</dbReference>
<protein>
    <submittedName>
        <fullName evidence="6">DEAD/DEAH box helicase</fullName>
    </submittedName>
</protein>
<dbReference type="RefSeq" id="WP_146947605.1">
    <property type="nucleotide sequence ID" value="NZ_VOQF01000005.1"/>
</dbReference>
<dbReference type="PANTHER" id="PTHR30580">
    <property type="entry name" value="PRIMOSOMAL PROTEIN N"/>
    <property type="match status" value="1"/>
</dbReference>
<dbReference type="PANTHER" id="PTHR30580:SF1">
    <property type="entry name" value="COMF OPERON PROTEIN 1"/>
    <property type="match status" value="1"/>
</dbReference>
<proteinExistence type="predicted"/>
<dbReference type="PROSITE" id="PS51194">
    <property type="entry name" value="HELICASE_CTER"/>
    <property type="match status" value="1"/>
</dbReference>
<keyword evidence="6" id="KW-0347">Helicase</keyword>
<dbReference type="GO" id="GO:0005524">
    <property type="term" value="F:ATP binding"/>
    <property type="evidence" value="ECO:0007669"/>
    <property type="project" value="UniProtKB-KW"/>
</dbReference>
<dbReference type="InterPro" id="IPR001650">
    <property type="entry name" value="Helicase_C-like"/>
</dbReference>
<dbReference type="SUPFAM" id="SSF52540">
    <property type="entry name" value="P-loop containing nucleoside triphosphate hydrolases"/>
    <property type="match status" value="1"/>
</dbReference>